<dbReference type="EMBL" id="KK198762">
    <property type="protein sequence ID" value="KCW52662.1"/>
    <property type="molecule type" value="Genomic_DNA"/>
</dbReference>
<sequence>MDDLREVAHSLVFTLSVLWSQVAKLGDRDDLVVSKWTCGGWEMGKLFEIDWVDDDVRAKMTAPKAPVQRLVTWMLLPFFSLELEPSSRQLTPWLHISSNYSPQSRLARDLSDREIIFEFSSMY</sequence>
<dbReference type="AlphaFoldDB" id="A0A059AF15"/>
<accession>A0A059AF15</accession>
<evidence type="ECO:0000313" key="1">
    <source>
        <dbReference type="EMBL" id="KCW52662.1"/>
    </source>
</evidence>
<reference evidence="1" key="1">
    <citation type="submission" date="2013-07" db="EMBL/GenBank/DDBJ databases">
        <title>The genome of Eucalyptus grandis.</title>
        <authorList>
            <person name="Schmutz J."/>
            <person name="Hayes R."/>
            <person name="Myburg A."/>
            <person name="Tuskan G."/>
            <person name="Grattapaglia D."/>
            <person name="Rokhsar D.S."/>
        </authorList>
    </citation>
    <scope>NUCLEOTIDE SEQUENCE</scope>
    <source>
        <tissue evidence="1">Leaf extractions</tissue>
    </source>
</reference>
<dbReference type="InParanoid" id="A0A059AF15"/>
<protein>
    <submittedName>
        <fullName evidence="1">Uncharacterized protein</fullName>
    </submittedName>
</protein>
<dbReference type="Gramene" id="KCW52662">
    <property type="protein sequence ID" value="KCW52662"/>
    <property type="gene ID" value="EUGRSUZ_J02037"/>
</dbReference>
<organism evidence="1">
    <name type="scientific">Eucalyptus grandis</name>
    <name type="common">Flooded gum</name>
    <dbReference type="NCBI Taxonomy" id="71139"/>
    <lineage>
        <taxon>Eukaryota</taxon>
        <taxon>Viridiplantae</taxon>
        <taxon>Streptophyta</taxon>
        <taxon>Embryophyta</taxon>
        <taxon>Tracheophyta</taxon>
        <taxon>Spermatophyta</taxon>
        <taxon>Magnoliopsida</taxon>
        <taxon>eudicotyledons</taxon>
        <taxon>Gunneridae</taxon>
        <taxon>Pentapetalae</taxon>
        <taxon>rosids</taxon>
        <taxon>malvids</taxon>
        <taxon>Myrtales</taxon>
        <taxon>Myrtaceae</taxon>
        <taxon>Myrtoideae</taxon>
        <taxon>Eucalypteae</taxon>
        <taxon>Eucalyptus</taxon>
    </lineage>
</organism>
<proteinExistence type="predicted"/>
<name>A0A059AF15_EUCGR</name>
<gene>
    <name evidence="1" type="ORF">EUGRSUZ_J02037</name>
</gene>